<keyword evidence="3" id="KW-1133">Transmembrane helix</keyword>
<keyword evidence="3" id="KW-0812">Transmembrane</keyword>
<feature type="transmembrane region" description="Helical" evidence="3">
    <location>
        <begin position="12"/>
        <end position="31"/>
    </location>
</feature>
<evidence type="ECO:0000256" key="3">
    <source>
        <dbReference type="SAM" id="Phobius"/>
    </source>
</evidence>
<proteinExistence type="predicted"/>
<sequence>MTPTLAGRLQTRIALAVVPGLPVTAFSAAMLDKLTPADALVGLVAITVVGLGWDAAYQAIQDRRWDRDWPRPFTLLSWIPEAFGSWLVLHLLDRAAPLGTHLAFFTALWLAALAVRAMVLPVLLPRSRHEGQRLRGVRGSTSDDPLPVADSVEQTGPQHSRARGFSLMGLKPQPGNGRLATLALFFGIVGAVVLLAPLLDNHHAGPMSADALMTKSGAAMDRADKNDRSGATSTDWDTSRRVLPSSIVFHGADLATTLTMTLMKPDGVLVTPDEQHAAWYGQGAAPGQRGPAVVIGSSDAVFKGLRDAHRGQRLQVARKDHSTVTFVVDSVDTVDAASFPTQKVYGASPRPLLRLVGYDAASGRNTIVFAHAVSLRKSPTEG</sequence>
<dbReference type="OrthoDB" id="4546196at2"/>
<protein>
    <submittedName>
        <fullName evidence="4">Class F sortase</fullName>
    </submittedName>
</protein>
<dbReference type="Gene3D" id="2.40.260.10">
    <property type="entry name" value="Sortase"/>
    <property type="match status" value="1"/>
</dbReference>
<dbReference type="CDD" id="cd05829">
    <property type="entry name" value="Sortase_F"/>
    <property type="match status" value="1"/>
</dbReference>
<evidence type="ECO:0000313" key="5">
    <source>
        <dbReference type="Proteomes" id="UP000295453"/>
    </source>
</evidence>
<keyword evidence="1" id="KW-0378">Hydrolase</keyword>
<keyword evidence="3" id="KW-0472">Membrane</keyword>
<accession>A0A4R1BYK9</accession>
<keyword evidence="5" id="KW-1185">Reference proteome</keyword>
<reference evidence="4 5" key="1">
    <citation type="submission" date="2019-03" db="EMBL/GenBank/DDBJ databases">
        <authorList>
            <person name="Kim M.K.M."/>
        </authorList>
    </citation>
    <scope>NUCLEOTIDE SEQUENCE [LARGE SCALE GENOMIC DNA]</scope>
    <source>
        <strain evidence="4 5">18JY15-6</strain>
    </source>
</reference>
<dbReference type="InterPro" id="IPR042001">
    <property type="entry name" value="Sortase_F"/>
</dbReference>
<organism evidence="4 5">
    <name type="scientific">Nocardioides jejuensis</name>
    <dbReference type="NCBI Taxonomy" id="2502782"/>
    <lineage>
        <taxon>Bacteria</taxon>
        <taxon>Bacillati</taxon>
        <taxon>Actinomycetota</taxon>
        <taxon>Actinomycetes</taxon>
        <taxon>Propionibacteriales</taxon>
        <taxon>Nocardioidaceae</taxon>
        <taxon>Nocardioides</taxon>
    </lineage>
</organism>
<gene>
    <name evidence="4" type="ORF">EPD65_11395</name>
</gene>
<dbReference type="EMBL" id="SJZJ01000018">
    <property type="protein sequence ID" value="TCJ23179.1"/>
    <property type="molecule type" value="Genomic_DNA"/>
</dbReference>
<feature type="transmembrane region" description="Helical" evidence="3">
    <location>
        <begin position="72"/>
        <end position="92"/>
    </location>
</feature>
<comment type="caution">
    <text evidence="4">The sequence shown here is derived from an EMBL/GenBank/DDBJ whole genome shotgun (WGS) entry which is preliminary data.</text>
</comment>
<feature type="transmembrane region" description="Helical" evidence="3">
    <location>
        <begin position="179"/>
        <end position="199"/>
    </location>
</feature>
<dbReference type="Pfam" id="PF04203">
    <property type="entry name" value="Sortase"/>
    <property type="match status" value="1"/>
</dbReference>
<evidence type="ECO:0000313" key="4">
    <source>
        <dbReference type="EMBL" id="TCJ23179.1"/>
    </source>
</evidence>
<dbReference type="InterPro" id="IPR023365">
    <property type="entry name" value="Sortase_dom-sf"/>
</dbReference>
<dbReference type="RefSeq" id="WP_131584218.1">
    <property type="nucleotide sequence ID" value="NZ_SJZJ01000018.1"/>
</dbReference>
<name>A0A4R1BYK9_9ACTN</name>
<feature type="region of interest" description="Disordered" evidence="2">
    <location>
        <begin position="133"/>
        <end position="159"/>
    </location>
</feature>
<evidence type="ECO:0000256" key="2">
    <source>
        <dbReference type="SAM" id="MobiDB-lite"/>
    </source>
</evidence>
<dbReference type="InterPro" id="IPR005754">
    <property type="entry name" value="Sortase"/>
</dbReference>
<dbReference type="GO" id="GO:0016787">
    <property type="term" value="F:hydrolase activity"/>
    <property type="evidence" value="ECO:0007669"/>
    <property type="project" value="UniProtKB-KW"/>
</dbReference>
<dbReference type="AlphaFoldDB" id="A0A4R1BYK9"/>
<dbReference type="Proteomes" id="UP000295453">
    <property type="component" value="Unassembled WGS sequence"/>
</dbReference>
<feature type="transmembrane region" description="Helical" evidence="3">
    <location>
        <begin position="37"/>
        <end position="60"/>
    </location>
</feature>
<evidence type="ECO:0000256" key="1">
    <source>
        <dbReference type="ARBA" id="ARBA00022801"/>
    </source>
</evidence>
<feature type="transmembrane region" description="Helical" evidence="3">
    <location>
        <begin position="104"/>
        <end position="124"/>
    </location>
</feature>